<dbReference type="Proteomes" id="UP001221898">
    <property type="component" value="Unassembled WGS sequence"/>
</dbReference>
<comment type="caution">
    <text evidence="4">The sequence shown here is derived from an EMBL/GenBank/DDBJ whole genome shotgun (WGS) entry which is preliminary data.</text>
</comment>
<dbReference type="AlphaFoldDB" id="A0AAD7WPI3"/>
<dbReference type="InterPro" id="IPR036179">
    <property type="entry name" value="Ig-like_dom_sf"/>
</dbReference>
<sequence>MDLTVFLLFLCSANIMGTVFSGKKLCKLECKPLHHGVSGQDTRIQCFMHSCNLVMTIIWNRNESFLSKMEGEKVSNVNPRYDSGINGTSMWLLVRNTNKSDEGRYNCEVQSNQGSDNVSTTLRVTVSQGVRNGMSNKSIAADIVMKRCLRYGAWAEEEDVCRKEAITRTCRFSLHNIRRIRPFLTQEPTQLLILALLISPMLADDSGESETTDIEQWRTRRVET</sequence>
<evidence type="ECO:0000256" key="1">
    <source>
        <dbReference type="SAM" id="MobiDB-lite"/>
    </source>
</evidence>
<dbReference type="EMBL" id="JAINUG010000054">
    <property type="protein sequence ID" value="KAJ8404233.1"/>
    <property type="molecule type" value="Genomic_DNA"/>
</dbReference>
<dbReference type="Gene3D" id="2.60.40.10">
    <property type="entry name" value="Immunoglobulins"/>
    <property type="match status" value="1"/>
</dbReference>
<dbReference type="InterPro" id="IPR007110">
    <property type="entry name" value="Ig-like_dom"/>
</dbReference>
<feature type="chain" id="PRO_5042130317" description="Ig-like domain-containing protein" evidence="2">
    <location>
        <begin position="18"/>
        <end position="224"/>
    </location>
</feature>
<organism evidence="4 5">
    <name type="scientific">Aldrovandia affinis</name>
    <dbReference type="NCBI Taxonomy" id="143900"/>
    <lineage>
        <taxon>Eukaryota</taxon>
        <taxon>Metazoa</taxon>
        <taxon>Chordata</taxon>
        <taxon>Craniata</taxon>
        <taxon>Vertebrata</taxon>
        <taxon>Euteleostomi</taxon>
        <taxon>Actinopterygii</taxon>
        <taxon>Neopterygii</taxon>
        <taxon>Teleostei</taxon>
        <taxon>Notacanthiformes</taxon>
        <taxon>Halosauridae</taxon>
        <taxon>Aldrovandia</taxon>
    </lineage>
</organism>
<gene>
    <name evidence="4" type="ORF">AAFF_G00340060</name>
</gene>
<dbReference type="SUPFAM" id="SSF48726">
    <property type="entry name" value="Immunoglobulin"/>
    <property type="match status" value="1"/>
</dbReference>
<feature type="signal peptide" evidence="2">
    <location>
        <begin position="1"/>
        <end position="17"/>
    </location>
</feature>
<protein>
    <recommendedName>
        <fullName evidence="3">Ig-like domain-containing protein</fullName>
    </recommendedName>
</protein>
<evidence type="ECO:0000256" key="2">
    <source>
        <dbReference type="SAM" id="SignalP"/>
    </source>
</evidence>
<evidence type="ECO:0000259" key="3">
    <source>
        <dbReference type="PROSITE" id="PS50835"/>
    </source>
</evidence>
<dbReference type="SMART" id="SM00409">
    <property type="entry name" value="IG"/>
    <property type="match status" value="1"/>
</dbReference>
<dbReference type="PROSITE" id="PS50835">
    <property type="entry name" value="IG_LIKE"/>
    <property type="match status" value="1"/>
</dbReference>
<proteinExistence type="predicted"/>
<feature type="region of interest" description="Disordered" evidence="1">
    <location>
        <begin position="205"/>
        <end position="224"/>
    </location>
</feature>
<evidence type="ECO:0000313" key="4">
    <source>
        <dbReference type="EMBL" id="KAJ8404233.1"/>
    </source>
</evidence>
<evidence type="ECO:0000313" key="5">
    <source>
        <dbReference type="Proteomes" id="UP001221898"/>
    </source>
</evidence>
<dbReference type="InterPro" id="IPR003599">
    <property type="entry name" value="Ig_sub"/>
</dbReference>
<feature type="domain" description="Ig-like" evidence="3">
    <location>
        <begin position="39"/>
        <end position="125"/>
    </location>
</feature>
<feature type="compositionally biased region" description="Basic and acidic residues" evidence="1">
    <location>
        <begin position="215"/>
        <end position="224"/>
    </location>
</feature>
<accession>A0AAD7WPI3</accession>
<keyword evidence="2" id="KW-0732">Signal</keyword>
<keyword evidence="5" id="KW-1185">Reference proteome</keyword>
<dbReference type="InterPro" id="IPR013783">
    <property type="entry name" value="Ig-like_fold"/>
</dbReference>
<name>A0AAD7WPI3_9TELE</name>
<reference evidence="4" key="1">
    <citation type="journal article" date="2023" name="Science">
        <title>Genome structures resolve the early diversification of teleost fishes.</title>
        <authorList>
            <person name="Parey E."/>
            <person name="Louis A."/>
            <person name="Montfort J."/>
            <person name="Bouchez O."/>
            <person name="Roques C."/>
            <person name="Iampietro C."/>
            <person name="Lluch J."/>
            <person name="Castinel A."/>
            <person name="Donnadieu C."/>
            <person name="Desvignes T."/>
            <person name="Floi Bucao C."/>
            <person name="Jouanno E."/>
            <person name="Wen M."/>
            <person name="Mejri S."/>
            <person name="Dirks R."/>
            <person name="Jansen H."/>
            <person name="Henkel C."/>
            <person name="Chen W.J."/>
            <person name="Zahm M."/>
            <person name="Cabau C."/>
            <person name="Klopp C."/>
            <person name="Thompson A.W."/>
            <person name="Robinson-Rechavi M."/>
            <person name="Braasch I."/>
            <person name="Lecointre G."/>
            <person name="Bobe J."/>
            <person name="Postlethwait J.H."/>
            <person name="Berthelot C."/>
            <person name="Roest Crollius H."/>
            <person name="Guiguen Y."/>
        </authorList>
    </citation>
    <scope>NUCLEOTIDE SEQUENCE</scope>
    <source>
        <strain evidence="4">NC1722</strain>
    </source>
</reference>